<feature type="transmembrane region" description="Helical" evidence="8">
    <location>
        <begin position="187"/>
        <end position="210"/>
    </location>
</feature>
<evidence type="ECO:0000256" key="1">
    <source>
        <dbReference type="ARBA" id="ARBA00004651"/>
    </source>
</evidence>
<gene>
    <name evidence="11" type="ORF">B8A44_01200</name>
    <name evidence="10" type="ORF">BWX42_09740</name>
</gene>
<dbReference type="GO" id="GO:0008982">
    <property type="term" value="F:protein-N(PI)-phosphohistidine-sugar phosphotransferase activity"/>
    <property type="evidence" value="ECO:0007669"/>
    <property type="project" value="InterPro"/>
</dbReference>
<dbReference type="EMBL" id="NAQV01000003">
    <property type="protein sequence ID" value="RAN65011.1"/>
    <property type="molecule type" value="Genomic_DNA"/>
</dbReference>
<dbReference type="AlphaFoldDB" id="A0A1S8KQL6"/>
<dbReference type="InterPro" id="IPR003352">
    <property type="entry name" value="PTS_EIIC"/>
</dbReference>
<feature type="transmembrane region" description="Helical" evidence="8">
    <location>
        <begin position="12"/>
        <end position="36"/>
    </location>
</feature>
<feature type="transmembrane region" description="Helical" evidence="8">
    <location>
        <begin position="139"/>
        <end position="156"/>
    </location>
</feature>
<evidence type="ECO:0000256" key="2">
    <source>
        <dbReference type="ARBA" id="ARBA00022448"/>
    </source>
</evidence>
<feature type="transmembrane region" description="Helical" evidence="8">
    <location>
        <begin position="48"/>
        <end position="67"/>
    </location>
</feature>
<keyword evidence="7 8" id="KW-0472">Membrane</keyword>
<dbReference type="RefSeq" id="WP_077863300.1">
    <property type="nucleotide sequence ID" value="NZ_CP040410.1"/>
</dbReference>
<proteinExistence type="predicted"/>
<keyword evidence="2" id="KW-0813">Transport</keyword>
<protein>
    <recommendedName>
        <fullName evidence="9">Phosphotransferase system EIIC domain-containing protein</fullName>
    </recommendedName>
</protein>
<comment type="caution">
    <text evidence="10">The sequence shown here is derived from an EMBL/GenBank/DDBJ whole genome shotgun (WGS) entry which is preliminary data.</text>
</comment>
<organism evidence="10 12">
    <name type="scientific">Dolosigranulum pigrum</name>
    <dbReference type="NCBI Taxonomy" id="29394"/>
    <lineage>
        <taxon>Bacteria</taxon>
        <taxon>Bacillati</taxon>
        <taxon>Bacillota</taxon>
        <taxon>Bacilli</taxon>
        <taxon>Lactobacillales</taxon>
        <taxon>Carnobacteriaceae</taxon>
        <taxon>Dolosigranulum</taxon>
    </lineage>
</organism>
<keyword evidence="5 8" id="KW-0812">Transmembrane</keyword>
<evidence type="ECO:0000313" key="11">
    <source>
        <dbReference type="EMBL" id="RAN65011.1"/>
    </source>
</evidence>
<keyword evidence="6 8" id="KW-1133">Transmembrane helix</keyword>
<accession>A0A1S8KQL6</accession>
<dbReference type="Proteomes" id="UP000249099">
    <property type="component" value="Unassembled WGS sequence"/>
</dbReference>
<comment type="subcellular location">
    <subcellularLocation>
        <location evidence="1">Cell membrane</location>
        <topology evidence="1">Multi-pass membrane protein</topology>
    </subcellularLocation>
</comment>
<feature type="transmembrane region" description="Helical" evidence="8">
    <location>
        <begin position="258"/>
        <end position="283"/>
    </location>
</feature>
<dbReference type="EMBL" id="MUYF01000003">
    <property type="protein sequence ID" value="OOL81933.1"/>
    <property type="molecule type" value="Genomic_DNA"/>
</dbReference>
<dbReference type="Pfam" id="PF13303">
    <property type="entry name" value="PTS_EIIC_2"/>
    <property type="match status" value="1"/>
</dbReference>
<evidence type="ECO:0000313" key="12">
    <source>
        <dbReference type="Proteomes" id="UP000190409"/>
    </source>
</evidence>
<evidence type="ECO:0000256" key="5">
    <source>
        <dbReference type="ARBA" id="ARBA00022692"/>
    </source>
</evidence>
<feature type="transmembrane region" description="Helical" evidence="8">
    <location>
        <begin position="216"/>
        <end position="237"/>
    </location>
</feature>
<evidence type="ECO:0000256" key="7">
    <source>
        <dbReference type="ARBA" id="ARBA00023136"/>
    </source>
</evidence>
<keyword evidence="3" id="KW-1003">Cell membrane</keyword>
<feature type="transmembrane region" description="Helical" evidence="8">
    <location>
        <begin position="115"/>
        <end position="132"/>
    </location>
</feature>
<sequence length="351" mass="36692">MEEKLTAKQFLNHVLGGTATGIVVALIPNAILATIFRLFPDSVLAQDLLHVVQAFQFLTAIMVGFLIAKNFKLDPMEQLTVGGAAFIGSGAWQYINVGLDGDPQYIFQLQGIGDLINIMITASLAVGAILLIGDKLGSVKIIFLPILIGGGIGYIGKLLLPIVGSITTIIGNGINSFTTLQPVLMSILIAMSFAIIIVSPISTVAIGLAIGLDGMAAAAASMGIAATTAVLVISTVNRNKKGVPIAIALGGMKMMMPNFLTQPIIGIPMIITAAISAVTVPLFNLVGTSQSAGFGLVGLVGPIASLESANINFLIMLFVWLVIPFSVGFAISLLCEKVLKLYEPEVWIFKG</sequence>
<reference evidence="11 13" key="2">
    <citation type="submission" date="2017-03" db="EMBL/GenBank/DDBJ databases">
        <title>wgs assembly of Dolosigranulum pigrum KPL CDC strains.</title>
        <authorList>
            <person name="Brugger S.D."/>
            <person name="Pettigrew M."/>
            <person name="Kong Y."/>
            <person name="Lemon K.P."/>
        </authorList>
    </citation>
    <scope>NUCLEOTIDE SEQUENCE [LARGE SCALE GENOMIC DNA]</scope>
    <source>
        <strain evidence="11 13">KPL1931_CDC4294-98</strain>
    </source>
</reference>
<evidence type="ECO:0000256" key="8">
    <source>
        <dbReference type="SAM" id="Phobius"/>
    </source>
</evidence>
<feature type="domain" description="Phosphotransferase system EIIC" evidence="9">
    <location>
        <begin position="14"/>
        <end position="345"/>
    </location>
</feature>
<evidence type="ECO:0000256" key="6">
    <source>
        <dbReference type="ARBA" id="ARBA00022989"/>
    </source>
</evidence>
<evidence type="ECO:0000256" key="3">
    <source>
        <dbReference type="ARBA" id="ARBA00022475"/>
    </source>
</evidence>
<dbReference type="GO" id="GO:0009401">
    <property type="term" value="P:phosphoenolpyruvate-dependent sugar phosphotransferase system"/>
    <property type="evidence" value="ECO:0007669"/>
    <property type="project" value="InterPro"/>
</dbReference>
<dbReference type="GO" id="GO:0005886">
    <property type="term" value="C:plasma membrane"/>
    <property type="evidence" value="ECO:0007669"/>
    <property type="project" value="UniProtKB-SubCell"/>
</dbReference>
<keyword evidence="4" id="KW-0762">Sugar transport</keyword>
<evidence type="ECO:0000256" key="4">
    <source>
        <dbReference type="ARBA" id="ARBA00022597"/>
    </source>
</evidence>
<evidence type="ECO:0000313" key="13">
    <source>
        <dbReference type="Proteomes" id="UP000249099"/>
    </source>
</evidence>
<evidence type="ECO:0000259" key="9">
    <source>
        <dbReference type="Pfam" id="PF13303"/>
    </source>
</evidence>
<dbReference type="Proteomes" id="UP000190409">
    <property type="component" value="Unassembled WGS sequence"/>
</dbReference>
<name>A0A1S8KQL6_9LACT</name>
<reference evidence="10 12" key="1">
    <citation type="submission" date="2017-01" db="EMBL/GenBank/DDBJ databases">
        <title>Complete Genome Sequence of Dolosigranulum pigrum isolated from a Patient with interstitial lung disease.</title>
        <authorList>
            <person name="Mukhopadhyay R."/>
            <person name="Joaquin J."/>
            <person name="Hogue R."/>
            <person name="Fitzgerald S."/>
            <person name="Jospin G."/>
            <person name="Eisen J.A."/>
            <person name="Chaturvedi V."/>
        </authorList>
    </citation>
    <scope>NUCLEOTIDE SEQUENCE [LARGE SCALE GENOMIC DNA]</scope>
    <source>
        <strain evidence="10 12">15S00348</strain>
    </source>
</reference>
<feature type="transmembrane region" description="Helical" evidence="8">
    <location>
        <begin position="313"/>
        <end position="334"/>
    </location>
</feature>
<evidence type="ECO:0000313" key="10">
    <source>
        <dbReference type="EMBL" id="OOL81933.1"/>
    </source>
</evidence>